<dbReference type="NCBIfam" id="NF003430">
    <property type="entry name" value="PRK04930.1"/>
    <property type="match status" value="1"/>
</dbReference>
<dbReference type="SUPFAM" id="SSF52218">
    <property type="entry name" value="Flavoproteins"/>
    <property type="match status" value="1"/>
</dbReference>
<gene>
    <name evidence="3" type="primary">kefG</name>
    <name evidence="3" type="ORF">JQC93_12730</name>
</gene>
<evidence type="ECO:0000313" key="3">
    <source>
        <dbReference type="EMBL" id="MBM7037271.1"/>
    </source>
</evidence>
<evidence type="ECO:0000313" key="4">
    <source>
        <dbReference type="Proteomes" id="UP000809621"/>
    </source>
</evidence>
<organism evidence="3 4">
    <name type="scientific">Vibrio ulleungensis</name>
    <dbReference type="NCBI Taxonomy" id="2807619"/>
    <lineage>
        <taxon>Bacteria</taxon>
        <taxon>Pseudomonadati</taxon>
        <taxon>Pseudomonadota</taxon>
        <taxon>Gammaproteobacteria</taxon>
        <taxon>Vibrionales</taxon>
        <taxon>Vibrionaceae</taxon>
        <taxon>Vibrio</taxon>
    </lineage>
</organism>
<keyword evidence="1" id="KW-0560">Oxidoreductase</keyword>
<dbReference type="InterPro" id="IPR003680">
    <property type="entry name" value="Flavodoxin_fold"/>
</dbReference>
<keyword evidence="4" id="KW-1185">Reference proteome</keyword>
<dbReference type="InterPro" id="IPR029039">
    <property type="entry name" value="Flavoprotein-like_sf"/>
</dbReference>
<protein>
    <submittedName>
        <fullName evidence="3">Glutathione-regulated potassium-efflux system ancillary protein KefG</fullName>
    </submittedName>
</protein>
<dbReference type="InterPro" id="IPR046980">
    <property type="entry name" value="KefG/KefF"/>
</dbReference>
<proteinExistence type="predicted"/>
<dbReference type="Gene3D" id="3.40.50.360">
    <property type="match status" value="1"/>
</dbReference>
<dbReference type="PANTHER" id="PTHR47307:SF1">
    <property type="entry name" value="GLUTATHIONE-REGULATED POTASSIUM-EFFLUX SYSTEM ANCILLARY PROTEIN KEFG"/>
    <property type="match status" value="1"/>
</dbReference>
<evidence type="ECO:0000259" key="2">
    <source>
        <dbReference type="Pfam" id="PF02525"/>
    </source>
</evidence>
<dbReference type="EMBL" id="JAFEUM010000005">
    <property type="protein sequence ID" value="MBM7037271.1"/>
    <property type="molecule type" value="Genomic_DNA"/>
</dbReference>
<dbReference type="Pfam" id="PF02525">
    <property type="entry name" value="Flavodoxin_2"/>
    <property type="match status" value="1"/>
</dbReference>
<reference evidence="3 4" key="1">
    <citation type="submission" date="2021-02" db="EMBL/GenBank/DDBJ databases">
        <authorList>
            <person name="Park J.-S."/>
        </authorList>
    </citation>
    <scope>NUCLEOTIDE SEQUENCE [LARGE SCALE GENOMIC DNA]</scope>
    <source>
        <strain evidence="3 4">188UL20-2</strain>
    </source>
</reference>
<name>A0ABS2HJI5_9VIBR</name>
<dbReference type="Proteomes" id="UP000809621">
    <property type="component" value="Unassembled WGS sequence"/>
</dbReference>
<accession>A0ABS2HJI5</accession>
<sequence>MRRLYFRISCVIQEKPLQGSQKSSQLNSKPKVLLVVAHPDLEHSIVNHLMLKKVQDLSHVTVHDLYAHYPDFFIDVDAEHQLLMKHDIVVFQFPMFLYSCPSLLKEWMDRVLEKGFAYGEGAQLKGKTWKTVISTGGNDDAFSSNGYNQYTLNDFLRPFEMTAALCQMHWLEPMVLYWSHNVSDAERYAHAEEFRLWLQHPLGSKESG</sequence>
<evidence type="ECO:0000256" key="1">
    <source>
        <dbReference type="ARBA" id="ARBA00023002"/>
    </source>
</evidence>
<comment type="caution">
    <text evidence="3">The sequence shown here is derived from an EMBL/GenBank/DDBJ whole genome shotgun (WGS) entry which is preliminary data.</text>
</comment>
<feature type="domain" description="Flavodoxin-like fold" evidence="2">
    <location>
        <begin position="31"/>
        <end position="193"/>
    </location>
</feature>
<dbReference type="PANTHER" id="PTHR47307">
    <property type="entry name" value="GLUTATHIONE-REGULATED POTASSIUM-EFFLUX SYSTEM ANCILLARY PROTEIN KEFG"/>
    <property type="match status" value="1"/>
</dbReference>